<sequence length="325" mass="36871">MNAIEVQDPTKEDEEMISGTDVLQNEPEERKLSGLENKSWWKIILYCMSFFLIFFISAIVVDLLTGGIQNPSVRFAIREIFLRLPLTFVLFWLFAHYVIKKPLSFFLIRKPTKEILKWVGIGFVLPFSVILIYLIFGKIELIDHADPLSSSKITYFVVATISMALLGGIIEEVLFRGYMFRILEEKWNTAIAILGPAMLFGSVHLLMINSFGLVNITLVIIPGTLVGVMFGLIVYVTRNIWNVVVIHGIWNLFLAGRIIRISAFEKHQFDAIYQLQITSDNILLTGGSFGVESAVPAIAVYLIAILVLLLYTRSKYLRGTKKEEI</sequence>
<dbReference type="GO" id="GO:0004175">
    <property type="term" value="F:endopeptidase activity"/>
    <property type="evidence" value="ECO:0007669"/>
    <property type="project" value="UniProtKB-ARBA"/>
</dbReference>
<feature type="transmembrane region" description="Helical" evidence="1">
    <location>
        <begin position="293"/>
        <end position="312"/>
    </location>
</feature>
<evidence type="ECO:0000313" key="3">
    <source>
        <dbReference type="EMBL" id="QNO53995.1"/>
    </source>
</evidence>
<organism evidence="3">
    <name type="scientific">Candidatus Methanophagaceae archaeon ANME-1 ERB6</name>
    <dbReference type="NCBI Taxonomy" id="2759912"/>
    <lineage>
        <taxon>Archaea</taxon>
        <taxon>Methanobacteriati</taxon>
        <taxon>Methanobacteriota</taxon>
        <taxon>Stenosarchaea group</taxon>
        <taxon>Methanomicrobia</taxon>
        <taxon>Candidatus Methanophagales</taxon>
        <taxon>Candidatus Methanophagaceae</taxon>
    </lineage>
</organism>
<dbReference type="EMBL" id="MT631557">
    <property type="protein sequence ID" value="QNO53995.1"/>
    <property type="molecule type" value="Genomic_DNA"/>
</dbReference>
<feature type="transmembrane region" description="Helical" evidence="1">
    <location>
        <begin position="240"/>
        <end position="259"/>
    </location>
</feature>
<dbReference type="Pfam" id="PF02517">
    <property type="entry name" value="Rce1-like"/>
    <property type="match status" value="1"/>
</dbReference>
<evidence type="ECO:0000256" key="1">
    <source>
        <dbReference type="SAM" id="Phobius"/>
    </source>
</evidence>
<dbReference type="PANTHER" id="PTHR39430:SF1">
    <property type="entry name" value="PROTEASE"/>
    <property type="match status" value="1"/>
</dbReference>
<feature type="transmembrane region" description="Helical" evidence="1">
    <location>
        <begin position="187"/>
        <end position="207"/>
    </location>
</feature>
<feature type="transmembrane region" description="Helical" evidence="1">
    <location>
        <begin position="213"/>
        <end position="233"/>
    </location>
</feature>
<evidence type="ECO:0000259" key="2">
    <source>
        <dbReference type="Pfam" id="PF02517"/>
    </source>
</evidence>
<keyword evidence="1" id="KW-0812">Transmembrane</keyword>
<dbReference type="PANTHER" id="PTHR39430">
    <property type="entry name" value="MEMBRANE-ASSOCIATED PROTEASE-RELATED"/>
    <property type="match status" value="1"/>
</dbReference>
<feature type="transmembrane region" description="Helical" evidence="1">
    <location>
        <begin position="115"/>
        <end position="136"/>
    </location>
</feature>
<protein>
    <recommendedName>
        <fullName evidence="2">CAAX prenyl protease 2/Lysostaphin resistance protein A-like domain-containing protein</fullName>
    </recommendedName>
</protein>
<feature type="transmembrane region" description="Helical" evidence="1">
    <location>
        <begin position="156"/>
        <end position="175"/>
    </location>
</feature>
<name>A0A7G9Z161_9EURY</name>
<dbReference type="InterPro" id="IPR003675">
    <property type="entry name" value="Rce1/LyrA-like_dom"/>
</dbReference>
<reference evidence="3" key="1">
    <citation type="submission" date="2020-06" db="EMBL/GenBank/DDBJ databases">
        <title>Unique genomic features of the anaerobic methanotrophic archaea.</title>
        <authorList>
            <person name="Chadwick G.L."/>
            <person name="Skennerton C.T."/>
            <person name="Laso-Perez R."/>
            <person name="Leu A.O."/>
            <person name="Speth D.R."/>
            <person name="Yu H."/>
            <person name="Morgan-Lang C."/>
            <person name="Hatzenpichler R."/>
            <person name="Goudeau D."/>
            <person name="Malmstrom R."/>
            <person name="Brazelton W.J."/>
            <person name="Woyke T."/>
            <person name="Hallam S.J."/>
            <person name="Tyson G.W."/>
            <person name="Wegener G."/>
            <person name="Boetius A."/>
            <person name="Orphan V."/>
        </authorList>
    </citation>
    <scope>NUCLEOTIDE SEQUENCE</scope>
</reference>
<proteinExistence type="predicted"/>
<feature type="transmembrane region" description="Helical" evidence="1">
    <location>
        <begin position="40"/>
        <end position="60"/>
    </location>
</feature>
<accession>A0A7G9Z161</accession>
<keyword evidence="1" id="KW-1133">Transmembrane helix</keyword>
<dbReference type="AlphaFoldDB" id="A0A7G9Z161"/>
<dbReference type="GO" id="GO:0080120">
    <property type="term" value="P:CAAX-box protein maturation"/>
    <property type="evidence" value="ECO:0007669"/>
    <property type="project" value="UniProtKB-ARBA"/>
</dbReference>
<feature type="domain" description="CAAX prenyl protease 2/Lysostaphin resistance protein A-like" evidence="2">
    <location>
        <begin position="156"/>
        <end position="253"/>
    </location>
</feature>
<feature type="transmembrane region" description="Helical" evidence="1">
    <location>
        <begin position="80"/>
        <end position="99"/>
    </location>
</feature>
<gene>
    <name evidence="3" type="ORF">OHMBFCMF_00014</name>
</gene>
<keyword evidence="1" id="KW-0472">Membrane</keyword>